<gene>
    <name evidence="2" type="ORF">SAMN04487775_10786</name>
</gene>
<dbReference type="GO" id="GO:0005524">
    <property type="term" value="F:ATP binding"/>
    <property type="evidence" value="ECO:0007669"/>
    <property type="project" value="InterPro"/>
</dbReference>
<dbReference type="AlphaFoldDB" id="A0A1I3LMT6"/>
<dbReference type="PANTHER" id="PTHR23074">
    <property type="entry name" value="AAA DOMAIN-CONTAINING"/>
    <property type="match status" value="1"/>
</dbReference>
<dbReference type="SUPFAM" id="SSF52540">
    <property type="entry name" value="P-loop containing nucleoside triphosphate hydrolases"/>
    <property type="match status" value="1"/>
</dbReference>
<dbReference type="SMART" id="SM00382">
    <property type="entry name" value="AAA"/>
    <property type="match status" value="1"/>
</dbReference>
<dbReference type="PANTHER" id="PTHR23074:SF83">
    <property type="entry name" value="VACUOLAR PROTEIN SORTING-ASSOCIATED PROTEIN 4A"/>
    <property type="match status" value="1"/>
</dbReference>
<dbReference type="InterPro" id="IPR027417">
    <property type="entry name" value="P-loop_NTPase"/>
</dbReference>
<dbReference type="Proteomes" id="UP000182737">
    <property type="component" value="Unassembled WGS sequence"/>
</dbReference>
<dbReference type="Gene3D" id="3.40.50.300">
    <property type="entry name" value="P-loop containing nucleotide triphosphate hydrolases"/>
    <property type="match status" value="1"/>
</dbReference>
<dbReference type="InterPro" id="IPR003959">
    <property type="entry name" value="ATPase_AAA_core"/>
</dbReference>
<name>A0A1I3LMT6_9SPIR</name>
<accession>A0A1I3LMT6</accession>
<feature type="domain" description="AAA+ ATPase" evidence="1">
    <location>
        <begin position="331"/>
        <end position="474"/>
    </location>
</feature>
<dbReference type="EMBL" id="FORI01000007">
    <property type="protein sequence ID" value="SFI86041.1"/>
    <property type="molecule type" value="Genomic_DNA"/>
</dbReference>
<dbReference type="GO" id="GO:0016887">
    <property type="term" value="F:ATP hydrolysis activity"/>
    <property type="evidence" value="ECO:0007669"/>
    <property type="project" value="InterPro"/>
</dbReference>
<evidence type="ECO:0000259" key="1">
    <source>
        <dbReference type="SMART" id="SM00382"/>
    </source>
</evidence>
<dbReference type="RefSeq" id="WP_177206230.1">
    <property type="nucleotide sequence ID" value="NZ_FORI01000007.1"/>
</dbReference>
<protein>
    <submittedName>
        <fullName evidence="2">AAA+-type ATPase, SpoVK/Ycf46/Vps4 family</fullName>
    </submittedName>
</protein>
<evidence type="ECO:0000313" key="2">
    <source>
        <dbReference type="EMBL" id="SFI86041.1"/>
    </source>
</evidence>
<organism evidence="2 3">
    <name type="scientific">Treponema bryantii</name>
    <dbReference type="NCBI Taxonomy" id="163"/>
    <lineage>
        <taxon>Bacteria</taxon>
        <taxon>Pseudomonadati</taxon>
        <taxon>Spirochaetota</taxon>
        <taxon>Spirochaetia</taxon>
        <taxon>Spirochaetales</taxon>
        <taxon>Treponemataceae</taxon>
        <taxon>Treponema</taxon>
    </lineage>
</organism>
<sequence length="553" mass="63946">MEQMNEKKIRWNISKAMACVYQALNNSRLKIKKTKQYTSAMENLKALYKLNQTQVWLLCIICERYFEDDDSTSMKNIAYTIAVPVMTIMSWNKERDKLEEMGFLEHRGSHNAVQPVSEFRESLCNNVEFIPQGKKELDEIEFLRTFARMYEDRREEEKSARVIQRELRHFEDNNKNLKMVERVMAEVKQADHRFFLYDVTHDVIKGDESGLNTTISDLYDNEDRFTVAQQMMEETHELFERGFLEFSKKGNMSEATITLTDKGKKLVLGEKAFLFEDSISDKNLIKTDSIKEKRLFYSKENQREIDRLKAALQEEKLKGIQNRLRDEGLPVGVAVLLYGAPGTGKTESVMQIAKETGRSIVHVDISEAKSAWFGESEKRIKKIFTSYRNACELAEKKGELMPILLFNEADALISKRKEDTSGNCAQTENAIQNIILEELENLKGIFIATTNLASNMDSAFERRFLFKIKFENPSTEAKTSIWMNKLDWLDKEAATEFARDYDFSGGQIDNIVRKIAMNEVISGERPALSDIHDMCKCEKIDNPDGTRRMGFCL</sequence>
<dbReference type="Pfam" id="PF00004">
    <property type="entry name" value="AAA"/>
    <property type="match status" value="1"/>
</dbReference>
<reference evidence="3" key="1">
    <citation type="submission" date="2016-10" db="EMBL/GenBank/DDBJ databases">
        <authorList>
            <person name="Varghese N."/>
            <person name="Submissions S."/>
        </authorList>
    </citation>
    <scope>NUCLEOTIDE SEQUENCE [LARGE SCALE GENOMIC DNA]</scope>
    <source>
        <strain evidence="3">XBD1002</strain>
    </source>
</reference>
<dbReference type="CDD" id="cd19481">
    <property type="entry name" value="RecA-like_protease"/>
    <property type="match status" value="1"/>
</dbReference>
<proteinExistence type="predicted"/>
<evidence type="ECO:0000313" key="3">
    <source>
        <dbReference type="Proteomes" id="UP000182737"/>
    </source>
</evidence>
<dbReference type="InterPro" id="IPR003593">
    <property type="entry name" value="AAA+_ATPase"/>
</dbReference>
<dbReference type="InterPro" id="IPR050304">
    <property type="entry name" value="MT-severing_AAA_ATPase"/>
</dbReference>
<keyword evidence="3" id="KW-1185">Reference proteome</keyword>